<proteinExistence type="predicted"/>
<dbReference type="PaxDb" id="273057-SSO0834"/>
<feature type="transmembrane region" description="Helical" evidence="1">
    <location>
        <begin position="156"/>
        <end position="178"/>
    </location>
</feature>
<organism evidence="2 3">
    <name type="scientific">Saccharolobus solfataricus (strain ATCC 35092 / DSM 1617 / JCM 11322 / P2)</name>
    <name type="common">Sulfolobus solfataricus</name>
    <dbReference type="NCBI Taxonomy" id="273057"/>
    <lineage>
        <taxon>Archaea</taxon>
        <taxon>Thermoproteota</taxon>
        <taxon>Thermoprotei</taxon>
        <taxon>Sulfolobales</taxon>
        <taxon>Sulfolobaceae</taxon>
        <taxon>Saccharolobus</taxon>
    </lineage>
</organism>
<dbReference type="InParanoid" id="Q7LXE4"/>
<dbReference type="AlphaFoldDB" id="Q7LXE4"/>
<evidence type="ECO:0000256" key="1">
    <source>
        <dbReference type="SAM" id="Phobius"/>
    </source>
</evidence>
<name>Q7LXE4_SACS2</name>
<protein>
    <submittedName>
        <fullName evidence="2">Uncharacterized protein</fullName>
    </submittedName>
</protein>
<dbReference type="KEGG" id="sso:SSO0834"/>
<dbReference type="HOGENOM" id="CLU_1431706_0_0_2"/>
<evidence type="ECO:0000313" key="3">
    <source>
        <dbReference type="Proteomes" id="UP000001974"/>
    </source>
</evidence>
<dbReference type="PIR" id="B90234">
    <property type="entry name" value="B90234"/>
</dbReference>
<feature type="transmembrane region" description="Helical" evidence="1">
    <location>
        <begin position="96"/>
        <end position="115"/>
    </location>
</feature>
<sequence length="189" mass="20806">MSCFIYRIKMKMTTTKGRFNEKSIESLSMGIGIISVVVLLTTGGSISIASMVLLSTAIIFPISFLLITKRNINRLVIRLTRPIINASGFDDKKLEIGNVLLLLLVGLLVIIYIIVKCIPKAFEEYISTVSPSNPLYNSIMTIMTIYKPWQGLGSLFSSPIGLIIIILIVVMIAVIIALKKRSFSSYAGT</sequence>
<keyword evidence="1" id="KW-1133">Transmembrane helix</keyword>
<dbReference type="PATRIC" id="fig|273057.12.peg.850"/>
<feature type="transmembrane region" description="Helical" evidence="1">
    <location>
        <begin position="46"/>
        <end position="68"/>
    </location>
</feature>
<dbReference type="EnsemblBacteria" id="AAK41129">
    <property type="protein sequence ID" value="AAK41129"/>
    <property type="gene ID" value="SSO0834"/>
</dbReference>
<keyword evidence="3" id="KW-1185">Reference proteome</keyword>
<keyword evidence="1" id="KW-0472">Membrane</keyword>
<reference evidence="3" key="1">
    <citation type="journal article" date="2001" name="Proc. Natl. Acad. Sci. U.S.A.">
        <title>The complete genome of the crenarchaeon Sulfolobus solfataricus P2.</title>
        <authorList>
            <person name="She Q."/>
            <person name="Singh R.K."/>
            <person name="Confalonieri F."/>
            <person name="Zivanovic Y."/>
            <person name="Allard G."/>
            <person name="Awayez M.J."/>
            <person name="Chan-Weiher C.C.-Y."/>
            <person name="Clausen I.G."/>
            <person name="Curtis B.A."/>
            <person name="De Moors A."/>
            <person name="Erauso G."/>
            <person name="Fletcher C."/>
            <person name="Gordon P.M.K."/>
            <person name="Heikamp-de Jong I."/>
            <person name="Jeffries A.C."/>
            <person name="Kozera C.J."/>
            <person name="Medina N."/>
            <person name="Peng X."/>
            <person name="Thi-Ngoc H.P."/>
            <person name="Redder P."/>
            <person name="Schenk M.E."/>
            <person name="Theriault C."/>
            <person name="Tolstrup N."/>
            <person name="Charlebois R.L."/>
            <person name="Doolittle W.F."/>
            <person name="Duguet M."/>
            <person name="Gaasterland T."/>
            <person name="Garrett R.A."/>
            <person name="Ragan M.A."/>
            <person name="Sensen C.W."/>
            <person name="Van der Oost J."/>
        </authorList>
    </citation>
    <scope>NUCLEOTIDE SEQUENCE [LARGE SCALE GENOMIC DNA]</scope>
    <source>
        <strain evidence="3">ATCC 35092 / DSM 1617 / JCM 11322 / P2</strain>
    </source>
</reference>
<evidence type="ECO:0000313" key="2">
    <source>
        <dbReference type="EMBL" id="AAK41129.1"/>
    </source>
</evidence>
<feature type="transmembrane region" description="Helical" evidence="1">
    <location>
        <begin position="21"/>
        <end position="40"/>
    </location>
</feature>
<gene>
    <name evidence="2" type="ordered locus">SSO0834</name>
</gene>
<accession>Q7LXE4</accession>
<dbReference type="EMBL" id="AE006641">
    <property type="protein sequence ID" value="AAK41129.1"/>
    <property type="molecule type" value="Genomic_DNA"/>
</dbReference>
<keyword evidence="1" id="KW-0812">Transmembrane</keyword>
<dbReference type="Proteomes" id="UP000001974">
    <property type="component" value="Chromosome"/>
</dbReference>